<accession>A0A8S5PZA1</accession>
<reference evidence="1" key="1">
    <citation type="journal article" date="2021" name="Proc. Natl. Acad. Sci. U.S.A.">
        <title>A Catalog of Tens of Thousands of Viruses from Human Metagenomes Reveals Hidden Associations with Chronic Diseases.</title>
        <authorList>
            <person name="Tisza M.J."/>
            <person name="Buck C.B."/>
        </authorList>
    </citation>
    <scope>NUCLEOTIDE SEQUENCE</scope>
    <source>
        <strain evidence="1">CtBtT5</strain>
    </source>
</reference>
<protein>
    <submittedName>
        <fullName evidence="1">Uncharacterized protein</fullName>
    </submittedName>
</protein>
<sequence length="108" mass="12775">MIMNEQQRSAFSSRFPGLDEGQIRRLLETVDAMGFSDPLQKMEKQKQLYQQVLPLVKEKQQKEQRIQMQNQIFNQRESADSTEDFVKNDIVLKTSEFADKFRSIYNIP</sequence>
<evidence type="ECO:0000313" key="1">
    <source>
        <dbReference type="EMBL" id="DAE11937.1"/>
    </source>
</evidence>
<name>A0A8S5PZA1_9CAUD</name>
<dbReference type="EMBL" id="BK015540">
    <property type="protein sequence ID" value="DAE11937.1"/>
    <property type="molecule type" value="Genomic_DNA"/>
</dbReference>
<proteinExistence type="predicted"/>
<organism evidence="1">
    <name type="scientific">Myoviridae sp. ctBtT5</name>
    <dbReference type="NCBI Taxonomy" id="2825048"/>
    <lineage>
        <taxon>Viruses</taxon>
        <taxon>Duplodnaviria</taxon>
        <taxon>Heunggongvirae</taxon>
        <taxon>Uroviricota</taxon>
        <taxon>Caudoviricetes</taxon>
    </lineage>
</organism>